<sequence length="302" mass="34185">MNMGNRFSHNRRTGRSGRTRNRRRCRTVSPPPPERRGRSDRRRRSPEAPDDDYDDIPPPAPSPPPAYEEYPVSRSPPPPVVPRRRTDGGRTTAPEPEAGYDRYTSRRRSPSPSPFRASGPRRVYLPRPYAYTPDDFEDFMTRGRDPVDDPPPLSGRRPRRRPDVAEPEFLDLGIPSYHAPEPREDASRYGYRYGYTGTYSARRAAPDPNSDPNVWYDRPDCNGFRPARTFDTGFAAGPTSSAYLRNSGIYEHSDRRRVYVDPSWPGSGSGSGFGNGGGGGSSGRSTNRYRDRSSGYFRFSRR</sequence>
<accession>A0A0D2B395</accession>
<feature type="compositionally biased region" description="Pro residues" evidence="1">
    <location>
        <begin position="56"/>
        <end position="66"/>
    </location>
</feature>
<dbReference type="EMBL" id="KN847497">
    <property type="protein sequence ID" value="KIW13075.1"/>
    <property type="molecule type" value="Genomic_DNA"/>
</dbReference>
<dbReference type="GeneID" id="27335345"/>
<organism evidence="2 3">
    <name type="scientific">Exophiala spinifera</name>
    <dbReference type="NCBI Taxonomy" id="91928"/>
    <lineage>
        <taxon>Eukaryota</taxon>
        <taxon>Fungi</taxon>
        <taxon>Dikarya</taxon>
        <taxon>Ascomycota</taxon>
        <taxon>Pezizomycotina</taxon>
        <taxon>Eurotiomycetes</taxon>
        <taxon>Chaetothyriomycetidae</taxon>
        <taxon>Chaetothyriales</taxon>
        <taxon>Herpotrichiellaceae</taxon>
        <taxon>Exophiala</taxon>
    </lineage>
</organism>
<dbReference type="HOGENOM" id="CLU_1120199_0_0_1"/>
<protein>
    <submittedName>
        <fullName evidence="2">Uncharacterized protein</fullName>
    </submittedName>
</protein>
<feature type="region of interest" description="Disordered" evidence="1">
    <location>
        <begin position="259"/>
        <end position="302"/>
    </location>
</feature>
<gene>
    <name evidence="2" type="ORF">PV08_08262</name>
</gene>
<feature type="compositionally biased region" description="Basic residues" evidence="1">
    <location>
        <begin position="8"/>
        <end position="26"/>
    </location>
</feature>
<proteinExistence type="predicted"/>
<feature type="compositionally biased region" description="Gly residues" evidence="1">
    <location>
        <begin position="267"/>
        <end position="282"/>
    </location>
</feature>
<name>A0A0D2B395_9EURO</name>
<dbReference type="VEuPathDB" id="FungiDB:PV08_08262"/>
<dbReference type="OrthoDB" id="10648419at2759"/>
<reference evidence="2 3" key="1">
    <citation type="submission" date="2015-01" db="EMBL/GenBank/DDBJ databases">
        <title>The Genome Sequence of Exophiala spinifera CBS89968.</title>
        <authorList>
            <consortium name="The Broad Institute Genomics Platform"/>
            <person name="Cuomo C."/>
            <person name="de Hoog S."/>
            <person name="Gorbushina A."/>
            <person name="Stielow B."/>
            <person name="Teixiera M."/>
            <person name="Abouelleil A."/>
            <person name="Chapman S.B."/>
            <person name="Priest M."/>
            <person name="Young S.K."/>
            <person name="Wortman J."/>
            <person name="Nusbaum C."/>
            <person name="Birren B."/>
        </authorList>
    </citation>
    <scope>NUCLEOTIDE SEQUENCE [LARGE SCALE GENOMIC DNA]</scope>
    <source>
        <strain evidence="2 3">CBS 89968</strain>
    </source>
</reference>
<dbReference type="AlphaFoldDB" id="A0A0D2B395"/>
<evidence type="ECO:0000313" key="2">
    <source>
        <dbReference type="EMBL" id="KIW13075.1"/>
    </source>
</evidence>
<evidence type="ECO:0000256" key="1">
    <source>
        <dbReference type="SAM" id="MobiDB-lite"/>
    </source>
</evidence>
<dbReference type="Proteomes" id="UP000053328">
    <property type="component" value="Unassembled WGS sequence"/>
</dbReference>
<keyword evidence="3" id="KW-1185">Reference proteome</keyword>
<evidence type="ECO:0000313" key="3">
    <source>
        <dbReference type="Proteomes" id="UP000053328"/>
    </source>
</evidence>
<dbReference type="RefSeq" id="XP_016233291.1">
    <property type="nucleotide sequence ID" value="XM_016382588.1"/>
</dbReference>
<feature type="region of interest" description="Disordered" evidence="1">
    <location>
        <begin position="1"/>
        <end position="189"/>
    </location>
</feature>